<dbReference type="AlphaFoldDB" id="A0A6N7Z4X9"/>
<evidence type="ECO:0000313" key="4">
    <source>
        <dbReference type="Proteomes" id="UP000440096"/>
    </source>
</evidence>
<comment type="similarity">
    <text evidence="1">Belongs to the NAD(P)-dependent epimerase/dehydratase family.</text>
</comment>
<comment type="caution">
    <text evidence="3">The sequence shown here is derived from an EMBL/GenBank/DDBJ whole genome shotgun (WGS) entry which is preliminary data.</text>
</comment>
<gene>
    <name evidence="3" type="ORF">GKO32_21615</name>
</gene>
<evidence type="ECO:0000256" key="1">
    <source>
        <dbReference type="ARBA" id="ARBA00007637"/>
    </source>
</evidence>
<name>A0A6N7Z4X9_9PSEU</name>
<keyword evidence="4" id="KW-1185">Reference proteome</keyword>
<dbReference type="RefSeq" id="WP_154758708.1">
    <property type="nucleotide sequence ID" value="NZ_WMBA01000035.1"/>
</dbReference>
<dbReference type="Pfam" id="PF01370">
    <property type="entry name" value="Epimerase"/>
    <property type="match status" value="1"/>
</dbReference>
<dbReference type="Proteomes" id="UP000440096">
    <property type="component" value="Unassembled WGS sequence"/>
</dbReference>
<dbReference type="InterPro" id="IPR020904">
    <property type="entry name" value="Sc_DH/Rdtase_CS"/>
</dbReference>
<organism evidence="3 4">
    <name type="scientific">Amycolatopsis pithecellobii</name>
    <dbReference type="NCBI Taxonomy" id="664692"/>
    <lineage>
        <taxon>Bacteria</taxon>
        <taxon>Bacillati</taxon>
        <taxon>Actinomycetota</taxon>
        <taxon>Actinomycetes</taxon>
        <taxon>Pseudonocardiales</taxon>
        <taxon>Pseudonocardiaceae</taxon>
        <taxon>Amycolatopsis</taxon>
    </lineage>
</organism>
<accession>A0A6N7Z4X9</accession>
<dbReference type="PROSITE" id="PS00061">
    <property type="entry name" value="ADH_SHORT"/>
    <property type="match status" value="1"/>
</dbReference>
<evidence type="ECO:0000313" key="3">
    <source>
        <dbReference type="EMBL" id="MTD56549.1"/>
    </source>
</evidence>
<dbReference type="OrthoDB" id="9801785at2"/>
<dbReference type="SUPFAM" id="SSF51735">
    <property type="entry name" value="NAD(P)-binding Rossmann-fold domains"/>
    <property type="match status" value="1"/>
</dbReference>
<dbReference type="EMBL" id="WMBA01000035">
    <property type="protein sequence ID" value="MTD56549.1"/>
    <property type="molecule type" value="Genomic_DNA"/>
</dbReference>
<reference evidence="3 4" key="1">
    <citation type="submission" date="2019-11" db="EMBL/GenBank/DDBJ databases">
        <title>Draft genome of Amycolatopsis RM579.</title>
        <authorList>
            <person name="Duangmal K."/>
            <person name="Mingma R."/>
        </authorList>
    </citation>
    <scope>NUCLEOTIDE SEQUENCE [LARGE SCALE GENOMIC DNA]</scope>
    <source>
        <strain evidence="3 4">RM579</strain>
    </source>
</reference>
<dbReference type="InterPro" id="IPR001509">
    <property type="entry name" value="Epimerase_deHydtase"/>
</dbReference>
<proteinExistence type="inferred from homology"/>
<protein>
    <submittedName>
        <fullName evidence="3">NAD-dependent epimerase/dehydratase family protein</fullName>
    </submittedName>
</protein>
<dbReference type="Gene3D" id="3.40.50.720">
    <property type="entry name" value="NAD(P)-binding Rossmann-like Domain"/>
    <property type="match status" value="1"/>
</dbReference>
<dbReference type="Gene3D" id="3.90.25.10">
    <property type="entry name" value="UDP-galactose 4-epimerase, domain 1"/>
    <property type="match status" value="1"/>
</dbReference>
<evidence type="ECO:0000259" key="2">
    <source>
        <dbReference type="Pfam" id="PF01370"/>
    </source>
</evidence>
<dbReference type="PANTHER" id="PTHR43000">
    <property type="entry name" value="DTDP-D-GLUCOSE 4,6-DEHYDRATASE-RELATED"/>
    <property type="match status" value="1"/>
</dbReference>
<sequence>MKILVTGGAGFIGANLCRALADRHDVIVLDDLSTGRLENLTGLDVDVRIGSVDDTEQVERACRGVGTIVHLAAVPSVPRSIEAPRRSHDINVTGTVSVLDVARETGAHVIVASSSSVYGRDPVLPKTEDLVCRPASPYAASKLAAESYTAAYQSSFGLESIAFRFFNVFGPLQSPDHDYAAVIPRFASAALRGEPLTIHGDGTQTRDFTFVGTVVQVLAAAVSQRTTNETPVNLAFGTSTSLNDLVRIFEETLGRSLEMRHQPTRRGDVRHSQACPATLRSLFPDIHPVPLRIGLQRTVSWLESKTTALDQEVPA</sequence>
<dbReference type="InterPro" id="IPR036291">
    <property type="entry name" value="NAD(P)-bd_dom_sf"/>
</dbReference>
<feature type="domain" description="NAD-dependent epimerase/dehydratase" evidence="2">
    <location>
        <begin position="3"/>
        <end position="228"/>
    </location>
</feature>